<dbReference type="Proteomes" id="UP001056120">
    <property type="component" value="Linkage Group LG23"/>
</dbReference>
<evidence type="ECO:0000313" key="2">
    <source>
        <dbReference type="Proteomes" id="UP001056120"/>
    </source>
</evidence>
<accession>A0ACB9B5S7</accession>
<organism evidence="1 2">
    <name type="scientific">Smallanthus sonchifolius</name>
    <dbReference type="NCBI Taxonomy" id="185202"/>
    <lineage>
        <taxon>Eukaryota</taxon>
        <taxon>Viridiplantae</taxon>
        <taxon>Streptophyta</taxon>
        <taxon>Embryophyta</taxon>
        <taxon>Tracheophyta</taxon>
        <taxon>Spermatophyta</taxon>
        <taxon>Magnoliopsida</taxon>
        <taxon>eudicotyledons</taxon>
        <taxon>Gunneridae</taxon>
        <taxon>Pentapetalae</taxon>
        <taxon>asterids</taxon>
        <taxon>campanulids</taxon>
        <taxon>Asterales</taxon>
        <taxon>Asteraceae</taxon>
        <taxon>Asteroideae</taxon>
        <taxon>Heliantheae alliance</taxon>
        <taxon>Millerieae</taxon>
        <taxon>Smallanthus</taxon>
    </lineage>
</organism>
<proteinExistence type="predicted"/>
<comment type="caution">
    <text evidence="1">The sequence shown here is derived from an EMBL/GenBank/DDBJ whole genome shotgun (WGS) entry which is preliminary data.</text>
</comment>
<sequence length="212" mass="24395">MPDDLLEMMAELDEIIGKTPSVGKLEESFDEPLFISVMHVEGRTHEPSPSTIAPRSRPPCKRTRELIIVGDLGRVKTPSVGMFKDDNLLGFMCHIVFGPSRYKLWWKELSAICDMSSLFRRSMLVVMMWRTRRPRRMKAVPGFTLDSVRKSLGTKFQVLIVPVRTQSPLGRDRCFYHFIKATQQRCATAIEMLYGAHKEERSFTFVCIYITS</sequence>
<reference evidence="1 2" key="2">
    <citation type="journal article" date="2022" name="Mol. Ecol. Resour.">
        <title>The genomes of chicory, endive, great burdock and yacon provide insights into Asteraceae paleo-polyploidization history and plant inulin production.</title>
        <authorList>
            <person name="Fan W."/>
            <person name="Wang S."/>
            <person name="Wang H."/>
            <person name="Wang A."/>
            <person name="Jiang F."/>
            <person name="Liu H."/>
            <person name="Zhao H."/>
            <person name="Xu D."/>
            <person name="Zhang Y."/>
        </authorList>
    </citation>
    <scope>NUCLEOTIDE SEQUENCE [LARGE SCALE GENOMIC DNA]</scope>
    <source>
        <strain evidence="2">cv. Yunnan</strain>
        <tissue evidence="1">Leaves</tissue>
    </source>
</reference>
<reference evidence="2" key="1">
    <citation type="journal article" date="2022" name="Mol. Ecol. Resour.">
        <title>The genomes of chicory, endive, great burdock and yacon provide insights into Asteraceae palaeo-polyploidization history and plant inulin production.</title>
        <authorList>
            <person name="Fan W."/>
            <person name="Wang S."/>
            <person name="Wang H."/>
            <person name="Wang A."/>
            <person name="Jiang F."/>
            <person name="Liu H."/>
            <person name="Zhao H."/>
            <person name="Xu D."/>
            <person name="Zhang Y."/>
        </authorList>
    </citation>
    <scope>NUCLEOTIDE SEQUENCE [LARGE SCALE GENOMIC DNA]</scope>
    <source>
        <strain evidence="2">cv. Yunnan</strain>
    </source>
</reference>
<gene>
    <name evidence="1" type="ORF">L1987_68769</name>
</gene>
<name>A0ACB9B5S7_9ASTR</name>
<dbReference type="EMBL" id="CM042040">
    <property type="protein sequence ID" value="KAI3717264.1"/>
    <property type="molecule type" value="Genomic_DNA"/>
</dbReference>
<protein>
    <submittedName>
        <fullName evidence="1">Uncharacterized protein</fullName>
    </submittedName>
</protein>
<keyword evidence="2" id="KW-1185">Reference proteome</keyword>
<evidence type="ECO:0000313" key="1">
    <source>
        <dbReference type="EMBL" id="KAI3717264.1"/>
    </source>
</evidence>